<evidence type="ECO:0000313" key="2">
    <source>
        <dbReference type="EMBL" id="QOP43150.1"/>
    </source>
</evidence>
<dbReference type="Proteomes" id="UP000593719">
    <property type="component" value="Chromosome"/>
</dbReference>
<keyword evidence="1" id="KW-1133">Transmembrane helix</keyword>
<evidence type="ECO:0008006" key="4">
    <source>
        <dbReference type="Google" id="ProtNLM"/>
    </source>
</evidence>
<reference evidence="2 3" key="1">
    <citation type="submission" date="2019-06" db="EMBL/GenBank/DDBJ databases">
        <title>Sulfurimonas gotlandica sp. nov., a chemoautotrophic and psychrotolerant epsilonproteobacterium isolated from a pelagic redoxcline, and an emended description of the genus Sulfurimonas.</title>
        <authorList>
            <person name="Wang S."/>
            <person name="Jiang L."/>
            <person name="Shao Z."/>
        </authorList>
    </citation>
    <scope>NUCLEOTIDE SEQUENCE [LARGE SCALE GENOMIC DNA]</scope>
    <source>
        <strain evidence="2 3">S2-6</strain>
    </source>
</reference>
<organism evidence="2 3">
    <name type="scientific">Sulfurimonas sediminis</name>
    <dbReference type="NCBI Taxonomy" id="2590020"/>
    <lineage>
        <taxon>Bacteria</taxon>
        <taxon>Pseudomonadati</taxon>
        <taxon>Campylobacterota</taxon>
        <taxon>Epsilonproteobacteria</taxon>
        <taxon>Campylobacterales</taxon>
        <taxon>Sulfurimonadaceae</taxon>
        <taxon>Sulfurimonas</taxon>
    </lineage>
</organism>
<keyword evidence="1" id="KW-0812">Transmembrane</keyword>
<sequence>MFGENFVYFFTVQGFFVGIIFGLLKSFDAEGLLLYTFFITIFFYLFSHVIVALYYKTITVKAYNFPKETHETELDIFVKEINKREKLIDSACKITDIAIKMNSEDVAGQKL</sequence>
<dbReference type="AlphaFoldDB" id="A0A7M1B0D0"/>
<dbReference type="RefSeq" id="WP_193151454.1">
    <property type="nucleotide sequence ID" value="NZ_CP041235.1"/>
</dbReference>
<protein>
    <recommendedName>
        <fullName evidence="4">Motility integral membrane protein</fullName>
    </recommendedName>
</protein>
<feature type="transmembrane region" description="Helical" evidence="1">
    <location>
        <begin position="6"/>
        <end position="24"/>
    </location>
</feature>
<feature type="transmembrane region" description="Helical" evidence="1">
    <location>
        <begin position="31"/>
        <end position="55"/>
    </location>
</feature>
<gene>
    <name evidence="2" type="ORF">FJR45_03970</name>
</gene>
<proteinExistence type="predicted"/>
<keyword evidence="3" id="KW-1185">Reference proteome</keyword>
<evidence type="ECO:0000256" key="1">
    <source>
        <dbReference type="SAM" id="Phobius"/>
    </source>
</evidence>
<dbReference type="EMBL" id="CP041235">
    <property type="protein sequence ID" value="QOP43150.1"/>
    <property type="molecule type" value="Genomic_DNA"/>
</dbReference>
<name>A0A7M1B0D0_9BACT</name>
<accession>A0A7M1B0D0</accession>
<keyword evidence="1" id="KW-0472">Membrane</keyword>
<dbReference type="KEGG" id="ssei:FJR45_03970"/>
<evidence type="ECO:0000313" key="3">
    <source>
        <dbReference type="Proteomes" id="UP000593719"/>
    </source>
</evidence>